<evidence type="ECO:0000256" key="1">
    <source>
        <dbReference type="ARBA" id="ARBA00004613"/>
    </source>
</evidence>
<dbReference type="CDD" id="cd22778">
    <property type="entry name" value="DPBB_CEPL-like"/>
    <property type="match status" value="1"/>
</dbReference>
<dbReference type="Proteomes" id="UP000054821">
    <property type="component" value="Unassembled WGS sequence"/>
</dbReference>
<keyword evidence="3" id="KW-0964">Secreted</keyword>
<dbReference type="GeneID" id="29982195"/>
<gene>
    <name evidence="5" type="ORF">TGAM01_v202655</name>
</gene>
<dbReference type="AlphaFoldDB" id="A0A2P4ZV47"/>
<comment type="subcellular location">
    <subcellularLocation>
        <location evidence="1">Secreted</location>
    </subcellularLocation>
</comment>
<dbReference type="InterPro" id="IPR036908">
    <property type="entry name" value="RlpA-like_sf"/>
</dbReference>
<proteinExistence type="inferred from homology"/>
<feature type="signal peptide" evidence="4">
    <location>
        <begin position="1"/>
        <end position="15"/>
    </location>
</feature>
<evidence type="ECO:0000256" key="3">
    <source>
        <dbReference type="ARBA" id="ARBA00022525"/>
    </source>
</evidence>
<comment type="caution">
    <text evidence="5">The sequence shown here is derived from an EMBL/GenBank/DDBJ whole genome shotgun (WGS) entry which is preliminary data.</text>
</comment>
<dbReference type="Pfam" id="PF07249">
    <property type="entry name" value="Cerato-platanin"/>
    <property type="match status" value="1"/>
</dbReference>
<protein>
    <submittedName>
        <fullName evidence="5">Clock-controlled gene-14</fullName>
    </submittedName>
</protein>
<evidence type="ECO:0000256" key="2">
    <source>
        <dbReference type="ARBA" id="ARBA00010421"/>
    </source>
</evidence>
<sequence>MQLVNLLAAATLAAATTDFQVKTHIYYNTTYDTKSGYDSPRTGSICLSPSTADRLGIKFPTDPYNYHEIIYPHPYVGGYAPIKGDDFNSCFNCYRAQYGGRSIYFRAMNTAKDGVDLGRLLFEKLSGGNAAELKRIDAMLSMVDSEFCNLGEQLLNNRLPGVLPSITEGY</sequence>
<name>A0A2P4ZV47_9HYPO</name>
<feature type="chain" id="PRO_5015201575" evidence="4">
    <location>
        <begin position="16"/>
        <end position="170"/>
    </location>
</feature>
<accession>A0A2P4ZV47</accession>
<organism evidence="5 6">
    <name type="scientific">Trichoderma gamsii</name>
    <dbReference type="NCBI Taxonomy" id="398673"/>
    <lineage>
        <taxon>Eukaryota</taxon>
        <taxon>Fungi</taxon>
        <taxon>Dikarya</taxon>
        <taxon>Ascomycota</taxon>
        <taxon>Pezizomycotina</taxon>
        <taxon>Sordariomycetes</taxon>
        <taxon>Hypocreomycetidae</taxon>
        <taxon>Hypocreales</taxon>
        <taxon>Hypocreaceae</taxon>
        <taxon>Trichoderma</taxon>
    </lineage>
</organism>
<keyword evidence="4" id="KW-0732">Signal</keyword>
<evidence type="ECO:0000313" key="5">
    <source>
        <dbReference type="EMBL" id="PON28161.1"/>
    </source>
</evidence>
<keyword evidence="6" id="KW-1185">Reference proteome</keyword>
<evidence type="ECO:0000313" key="6">
    <source>
        <dbReference type="Proteomes" id="UP000054821"/>
    </source>
</evidence>
<reference evidence="5 6" key="1">
    <citation type="journal article" date="2016" name="Genome Announc.">
        <title>Draft Whole-Genome Sequence of Trichoderma gamsii T6085, a Promising Biocontrol Agent of Fusarium Head Blight on Wheat.</title>
        <authorList>
            <person name="Baroncelli R."/>
            <person name="Zapparata A."/>
            <person name="Piaggeschi G."/>
            <person name="Sarrocco S."/>
            <person name="Vannacci G."/>
        </authorList>
    </citation>
    <scope>NUCLEOTIDE SEQUENCE [LARGE SCALE GENOMIC DNA]</scope>
    <source>
        <strain evidence="5 6">T6085</strain>
    </source>
</reference>
<dbReference type="EMBL" id="JPDN02000007">
    <property type="protein sequence ID" value="PON28161.1"/>
    <property type="molecule type" value="Genomic_DNA"/>
</dbReference>
<dbReference type="Gene3D" id="2.40.40.10">
    <property type="entry name" value="RlpA-like domain"/>
    <property type="match status" value="1"/>
</dbReference>
<dbReference type="GO" id="GO:0005576">
    <property type="term" value="C:extracellular region"/>
    <property type="evidence" value="ECO:0007669"/>
    <property type="project" value="UniProtKB-SubCell"/>
</dbReference>
<dbReference type="RefSeq" id="XP_018664467.1">
    <property type="nucleotide sequence ID" value="XM_018802112.1"/>
</dbReference>
<evidence type="ECO:0000256" key="4">
    <source>
        <dbReference type="SAM" id="SignalP"/>
    </source>
</evidence>
<comment type="similarity">
    <text evidence="2">Belongs to the cerato-platanin family.</text>
</comment>
<dbReference type="InterPro" id="IPR010829">
    <property type="entry name" value="Cerato-platanin"/>
</dbReference>